<evidence type="ECO:0000256" key="4">
    <source>
        <dbReference type="RuleBase" id="RU361153"/>
    </source>
</evidence>
<comment type="similarity">
    <text evidence="1 4">Belongs to the glycosyl hydrolase 5 (cellulase A) family.</text>
</comment>
<evidence type="ECO:0000256" key="3">
    <source>
        <dbReference type="ARBA" id="ARBA00023295"/>
    </source>
</evidence>
<proteinExistence type="inferred from homology"/>
<evidence type="ECO:0000313" key="8">
    <source>
        <dbReference type="Proteomes" id="UP001642405"/>
    </source>
</evidence>
<evidence type="ECO:0000256" key="5">
    <source>
        <dbReference type="SAM" id="SignalP"/>
    </source>
</evidence>
<feature type="chain" id="PRO_5046656779" description="Glycoside hydrolase family 5 domain-containing protein" evidence="5">
    <location>
        <begin position="21"/>
        <end position="438"/>
    </location>
</feature>
<dbReference type="PANTHER" id="PTHR31263:SF0">
    <property type="entry name" value="CELLULASE FAMILY PROTEIN (AFU_ORTHOLOGUE AFUA_5G14560)"/>
    <property type="match status" value="1"/>
</dbReference>
<dbReference type="Proteomes" id="UP001642405">
    <property type="component" value="Unassembled WGS sequence"/>
</dbReference>
<dbReference type="InterPro" id="IPR017853">
    <property type="entry name" value="GH"/>
</dbReference>
<dbReference type="Pfam" id="PF00150">
    <property type="entry name" value="Cellulase"/>
    <property type="match status" value="1"/>
</dbReference>
<name>A0ABP0C789_9PEZI</name>
<dbReference type="Gene3D" id="3.20.20.80">
    <property type="entry name" value="Glycosidases"/>
    <property type="match status" value="1"/>
</dbReference>
<feature type="signal peptide" evidence="5">
    <location>
        <begin position="1"/>
        <end position="20"/>
    </location>
</feature>
<evidence type="ECO:0000259" key="6">
    <source>
        <dbReference type="Pfam" id="PF00150"/>
    </source>
</evidence>
<accession>A0ABP0C789</accession>
<keyword evidence="2 4" id="KW-0378">Hydrolase</keyword>
<keyword evidence="8" id="KW-1185">Reference proteome</keyword>
<keyword evidence="5" id="KW-0732">Signal</keyword>
<evidence type="ECO:0000313" key="7">
    <source>
        <dbReference type="EMBL" id="CAK7227877.1"/>
    </source>
</evidence>
<dbReference type="EMBL" id="CAWUHB010000041">
    <property type="protein sequence ID" value="CAK7227877.1"/>
    <property type="molecule type" value="Genomic_DNA"/>
</dbReference>
<dbReference type="SUPFAM" id="SSF51445">
    <property type="entry name" value="(Trans)glycosidases"/>
    <property type="match status" value="1"/>
</dbReference>
<feature type="domain" description="Glycoside hydrolase family 5" evidence="6">
    <location>
        <begin position="52"/>
        <end position="392"/>
    </location>
</feature>
<sequence length="438" mass="46964">MLLTSLLLVGLAGLLGLVQGSPVDKDTSSASSSAAAWPNGPLVTSGRWIHDASGNNVTYAGANWPGAADTMLPEGLQYQSVDAIVAKIKGIGMNAIRLTYAIQMIDEIYANNGTDVTIEDALTKALGAANGQTVLKQIIKNNPAFTPTTTRLELFDAVAAACARSQIYVHLDNHISRAEWCCSTTDGNAWWGDTDFNVDKWVRGLTYMAKHAAAWPGLVSMSLRNEPRSPDDKGAAATAAKKTYNWQGWYKYVRQGADAIHAANPDVLIFLSGLGYDTDLSAVVRGSALSPGTDKFRVDDFAADGGSSYGASKLVLELHNYQNSATSCSSLESGLTNGGFSAMTSGGGLQMPVVMTEFGFMMDTSTYKGVYASCLASFLPRIHAGWTIWVLSGSYYIRSGKQDFDETWGLLNHDWSAWRSPAYVTNQLQPMIKASLGT</sequence>
<organism evidence="7 8">
    <name type="scientific">Sporothrix curviconia</name>
    <dbReference type="NCBI Taxonomy" id="1260050"/>
    <lineage>
        <taxon>Eukaryota</taxon>
        <taxon>Fungi</taxon>
        <taxon>Dikarya</taxon>
        <taxon>Ascomycota</taxon>
        <taxon>Pezizomycotina</taxon>
        <taxon>Sordariomycetes</taxon>
        <taxon>Sordariomycetidae</taxon>
        <taxon>Ophiostomatales</taxon>
        <taxon>Ophiostomataceae</taxon>
        <taxon>Sporothrix</taxon>
    </lineage>
</organism>
<gene>
    <name evidence="7" type="ORF">SCUCBS95973_006690</name>
</gene>
<dbReference type="InterPro" id="IPR001547">
    <property type="entry name" value="Glyco_hydro_5"/>
</dbReference>
<reference evidence="7 8" key="1">
    <citation type="submission" date="2024-01" db="EMBL/GenBank/DDBJ databases">
        <authorList>
            <person name="Allen C."/>
            <person name="Tagirdzhanova G."/>
        </authorList>
    </citation>
    <scope>NUCLEOTIDE SEQUENCE [LARGE SCALE GENOMIC DNA]</scope>
</reference>
<keyword evidence="3 4" id="KW-0326">Glycosidase</keyword>
<dbReference type="PANTHER" id="PTHR31263">
    <property type="entry name" value="CELLULASE FAMILY PROTEIN (AFU_ORTHOLOGUE AFUA_5G14560)"/>
    <property type="match status" value="1"/>
</dbReference>
<evidence type="ECO:0000256" key="1">
    <source>
        <dbReference type="ARBA" id="ARBA00005641"/>
    </source>
</evidence>
<comment type="caution">
    <text evidence="7">The sequence shown here is derived from an EMBL/GenBank/DDBJ whole genome shotgun (WGS) entry which is preliminary data.</text>
</comment>
<evidence type="ECO:0000256" key="2">
    <source>
        <dbReference type="ARBA" id="ARBA00022801"/>
    </source>
</evidence>
<protein>
    <recommendedName>
        <fullName evidence="6">Glycoside hydrolase family 5 domain-containing protein</fullName>
    </recommendedName>
</protein>